<feature type="region of interest" description="Disordered" evidence="6">
    <location>
        <begin position="1"/>
        <end position="22"/>
    </location>
</feature>
<name>A0ABZ2M5U3_9BACT</name>
<dbReference type="Gene3D" id="3.90.330.10">
    <property type="entry name" value="Nitrile hydratase alpha /Thiocyanate hydrolase gamma"/>
    <property type="match status" value="1"/>
</dbReference>
<comment type="catalytic activity">
    <reaction evidence="5">
        <text>an aliphatic primary amide = an aliphatic nitrile + H2O</text>
        <dbReference type="Rhea" id="RHEA:12673"/>
        <dbReference type="ChEBI" id="CHEBI:15377"/>
        <dbReference type="ChEBI" id="CHEBI:65285"/>
        <dbReference type="ChEBI" id="CHEBI:80291"/>
        <dbReference type="EC" id="4.2.1.84"/>
    </reaction>
</comment>
<gene>
    <name evidence="8" type="primary">nthA</name>
    <name evidence="8" type="ORF">LZC94_10985</name>
</gene>
<evidence type="ECO:0000256" key="1">
    <source>
        <dbReference type="ARBA" id="ARBA00009363"/>
    </source>
</evidence>
<reference evidence="8 9" key="1">
    <citation type="submission" date="2021-12" db="EMBL/GenBank/DDBJ databases">
        <title>Discovery of the Pendulisporaceae a myxobacterial family with distinct sporulation behavior and unique specialized metabolism.</title>
        <authorList>
            <person name="Garcia R."/>
            <person name="Popoff A."/>
            <person name="Bader C.D."/>
            <person name="Loehr J."/>
            <person name="Walesch S."/>
            <person name="Walt C."/>
            <person name="Boldt J."/>
            <person name="Bunk B."/>
            <person name="Haeckl F.J.F.P.J."/>
            <person name="Gunesch A.P."/>
            <person name="Birkelbach J."/>
            <person name="Nuebel U."/>
            <person name="Pietschmann T."/>
            <person name="Bach T."/>
            <person name="Mueller R."/>
        </authorList>
    </citation>
    <scope>NUCLEOTIDE SEQUENCE [LARGE SCALE GENOMIC DNA]</scope>
    <source>
        <strain evidence="8 9">MSr11954</strain>
    </source>
</reference>
<evidence type="ECO:0000259" key="7">
    <source>
        <dbReference type="Pfam" id="PF02979"/>
    </source>
</evidence>
<evidence type="ECO:0000256" key="6">
    <source>
        <dbReference type="SAM" id="MobiDB-lite"/>
    </source>
</evidence>
<dbReference type="InterPro" id="IPR036648">
    <property type="entry name" value="CN_Hdrase_a/SCN_Hdrase_g_sf"/>
</dbReference>
<dbReference type="EC" id="4.2.1.84" evidence="2"/>
<evidence type="ECO:0000256" key="4">
    <source>
        <dbReference type="ARBA" id="ARBA00023239"/>
    </source>
</evidence>
<dbReference type="RefSeq" id="WP_394827417.1">
    <property type="nucleotide sequence ID" value="NZ_CP089984.1"/>
</dbReference>
<keyword evidence="3" id="KW-0479">Metal-binding</keyword>
<evidence type="ECO:0000256" key="5">
    <source>
        <dbReference type="ARBA" id="ARBA00044877"/>
    </source>
</evidence>
<protein>
    <recommendedName>
        <fullName evidence="2">nitrile hydratase</fullName>
        <ecNumber evidence="2">4.2.1.84</ecNumber>
    </recommendedName>
</protein>
<evidence type="ECO:0000313" key="8">
    <source>
        <dbReference type="EMBL" id="WXB17776.1"/>
    </source>
</evidence>
<dbReference type="InterPro" id="IPR018141">
    <property type="entry name" value="Nitrile_hydratase_asu"/>
</dbReference>
<dbReference type="InterPro" id="IPR004232">
    <property type="entry name" value="CN_Hdrtase_a/SCN_Hdrlase_g"/>
</dbReference>
<sequence>MSGDHPHGEQDHGHGHGHEGSATMASRVAGLVEKLAHKGLVTEEQIDAAIVTFLAKAGPSNGAALVARAWVDPAFKARLLQDGNAALDELGLDMSHWARVTLRAVENTEHVHNVIVCTLCSCYPIALLGPSPSWYKSLAYRARVVRDPRGVLAEFGVELDPRTEIRVWDSTAELRYVVIPRRPAGTQTWTEDELGAAVTRDALIGTAVL</sequence>
<feature type="compositionally biased region" description="Basic and acidic residues" evidence="6">
    <location>
        <begin position="1"/>
        <end position="19"/>
    </location>
</feature>
<dbReference type="SUPFAM" id="SSF56209">
    <property type="entry name" value="Nitrile hydratase alpha chain"/>
    <property type="match status" value="1"/>
</dbReference>
<dbReference type="Proteomes" id="UP001370348">
    <property type="component" value="Chromosome"/>
</dbReference>
<accession>A0ABZ2M5U3</accession>
<dbReference type="NCBIfam" id="TIGR01323">
    <property type="entry name" value="nitrile_alph"/>
    <property type="match status" value="1"/>
</dbReference>
<keyword evidence="9" id="KW-1185">Reference proteome</keyword>
<dbReference type="InterPro" id="IPR023900">
    <property type="entry name" value="CN_Hdrtase_asu/SCN_Hdrlase_gsu"/>
</dbReference>
<comment type="similarity">
    <text evidence="1">Belongs to the nitrile hydratase subunit alpha family.</text>
</comment>
<proteinExistence type="inferred from homology"/>
<evidence type="ECO:0000313" key="9">
    <source>
        <dbReference type="Proteomes" id="UP001370348"/>
    </source>
</evidence>
<feature type="domain" description="Nitrile hydratase alpha/Thiocyanate hydrolase gamma" evidence="7">
    <location>
        <begin position="24"/>
        <end position="207"/>
    </location>
</feature>
<dbReference type="Pfam" id="PF02979">
    <property type="entry name" value="NHase_alpha"/>
    <property type="match status" value="1"/>
</dbReference>
<evidence type="ECO:0000256" key="3">
    <source>
        <dbReference type="ARBA" id="ARBA00022723"/>
    </source>
</evidence>
<evidence type="ECO:0000256" key="2">
    <source>
        <dbReference type="ARBA" id="ARBA00013079"/>
    </source>
</evidence>
<dbReference type="EMBL" id="CP089984">
    <property type="protein sequence ID" value="WXB17776.1"/>
    <property type="molecule type" value="Genomic_DNA"/>
</dbReference>
<keyword evidence="4 8" id="KW-0456">Lyase</keyword>
<organism evidence="8 9">
    <name type="scientific">Pendulispora albinea</name>
    <dbReference type="NCBI Taxonomy" id="2741071"/>
    <lineage>
        <taxon>Bacteria</taxon>
        <taxon>Pseudomonadati</taxon>
        <taxon>Myxococcota</taxon>
        <taxon>Myxococcia</taxon>
        <taxon>Myxococcales</taxon>
        <taxon>Sorangiineae</taxon>
        <taxon>Pendulisporaceae</taxon>
        <taxon>Pendulispora</taxon>
    </lineage>
</organism>
<dbReference type="GO" id="GO:0018822">
    <property type="term" value="F:nitrile hydratase activity"/>
    <property type="evidence" value="ECO:0007669"/>
    <property type="project" value="UniProtKB-EC"/>
</dbReference>
<dbReference type="PIRSF" id="PIRSF001426">
    <property type="entry name" value="NHase_alpha"/>
    <property type="match status" value="1"/>
</dbReference>